<evidence type="ECO:0000256" key="6">
    <source>
        <dbReference type="ARBA" id="ARBA00022705"/>
    </source>
</evidence>
<evidence type="ECO:0000256" key="2">
    <source>
        <dbReference type="ARBA" id="ARBA00022478"/>
    </source>
</evidence>
<dbReference type="Proteomes" id="UP001642406">
    <property type="component" value="Unassembled WGS sequence"/>
</dbReference>
<dbReference type="EC" id="2.7.7.-" evidence="9"/>
<dbReference type="SUPFAM" id="SSF56747">
    <property type="entry name" value="Prim-pol domain"/>
    <property type="match status" value="1"/>
</dbReference>
<organism evidence="11 12">
    <name type="scientific">Sporothrix bragantina</name>
    <dbReference type="NCBI Taxonomy" id="671064"/>
    <lineage>
        <taxon>Eukaryota</taxon>
        <taxon>Fungi</taxon>
        <taxon>Dikarya</taxon>
        <taxon>Ascomycota</taxon>
        <taxon>Pezizomycotina</taxon>
        <taxon>Sordariomycetes</taxon>
        <taxon>Sordariomycetidae</taxon>
        <taxon>Ophiostomatales</taxon>
        <taxon>Ophiostomataceae</taxon>
        <taxon>Sporothrix</taxon>
    </lineage>
</organism>
<keyword evidence="3 9" id="KW-0639">Primosome</keyword>
<evidence type="ECO:0000256" key="3">
    <source>
        <dbReference type="ARBA" id="ARBA00022515"/>
    </source>
</evidence>
<evidence type="ECO:0000256" key="4">
    <source>
        <dbReference type="ARBA" id="ARBA00022679"/>
    </source>
</evidence>
<evidence type="ECO:0000256" key="10">
    <source>
        <dbReference type="SAM" id="MobiDB-lite"/>
    </source>
</evidence>
<evidence type="ECO:0000256" key="1">
    <source>
        <dbReference type="ARBA" id="ARBA00009762"/>
    </source>
</evidence>
<proteinExistence type="inferred from homology"/>
<gene>
    <name evidence="11" type="primary">PRI1</name>
    <name evidence="11" type="ORF">SBRCBS47491_004844</name>
</gene>
<comment type="caution">
    <text evidence="11">The sequence shown here is derived from an EMBL/GenBank/DDBJ whole genome shotgun (WGS) entry which is preliminary data.</text>
</comment>
<evidence type="ECO:0000256" key="5">
    <source>
        <dbReference type="ARBA" id="ARBA00022695"/>
    </source>
</evidence>
<keyword evidence="7" id="KW-0479">Metal-binding</keyword>
<dbReference type="InterPro" id="IPR014052">
    <property type="entry name" value="DNA_primase_ssu_euk/arc"/>
</dbReference>
<sequence>MPHAVSDPPSPAQDDAAMADNPPNTVEAETTPAANAEASSNDTVAVKVEHASSPPWIPEDDDDDMDIDIEMAEDTTAAAVPVKTEVKTEEVPAAPVIKTEDAGKATASMDKIPMDTMPVNLEELFDDDDDDEFSSSKPAGEALATTSDLLSLRASDPEVMRSFYQRLFPWRYLFQWLNHSPTPTNDFAHREFAFTLQNDAYLRYQAFPTSDLLRKDVLRLMPSRFEIGPIYTTNPAERKTLSNAAAFKPLAKELCFDIDLTDYDDIRTCCDKTTICIRCWQFITMAVRVIDVALREDFGFQHIVWIYSGRRGAHAWVCDKKARLLDDQKRRAIVGYLEVLRGGSQGGKRVNVRRPLHPHLTRSLNVLRTHFQENVLRDQDPWDTEERAEKLLALLPDRNLAEALRRKWDAAPGRSSTLKWADIDAVAKTGSIKGLDMKQLLEYKQDIVLEYTYPRLDVNVSKKLNHLLKSPFVVHPGTGRVCVPIDVRRLEEFDPLGVPTVQELLQEIDTYSQQAATGGSDEDTPQKPAADEKKLQDWEKTSLRPYIEQFRTFVLALMRDEKDTVRVKREREEATSMEF</sequence>
<dbReference type="NCBIfam" id="TIGR00335">
    <property type="entry name" value="primase_sml"/>
    <property type="match status" value="1"/>
</dbReference>
<evidence type="ECO:0000313" key="12">
    <source>
        <dbReference type="Proteomes" id="UP001642406"/>
    </source>
</evidence>
<dbReference type="CDD" id="cd04860">
    <property type="entry name" value="AE_Prim_S"/>
    <property type="match status" value="1"/>
</dbReference>
<keyword evidence="5" id="KW-0548">Nucleotidyltransferase</keyword>
<keyword evidence="12" id="KW-1185">Reference proteome</keyword>
<accession>A0ABP0BRM4</accession>
<keyword evidence="6 9" id="KW-0235">DNA replication</keyword>
<protein>
    <recommendedName>
        <fullName evidence="9">DNA primase</fullName>
        <ecNumber evidence="9">2.7.7.-</ecNumber>
    </recommendedName>
</protein>
<comment type="similarity">
    <text evidence="1 9">Belongs to the eukaryotic-type primase small subunit family.</text>
</comment>
<feature type="region of interest" description="Disordered" evidence="10">
    <location>
        <begin position="512"/>
        <end position="534"/>
    </location>
</feature>
<reference evidence="11 12" key="1">
    <citation type="submission" date="2024-01" db="EMBL/GenBank/DDBJ databases">
        <authorList>
            <person name="Allen C."/>
            <person name="Tagirdzhanova G."/>
        </authorList>
    </citation>
    <scope>NUCLEOTIDE SEQUENCE [LARGE SCALE GENOMIC DNA]</scope>
</reference>
<dbReference type="Gene3D" id="3.90.920.10">
    <property type="entry name" value="DNA primase, PRIM domain"/>
    <property type="match status" value="1"/>
</dbReference>
<dbReference type="EMBL" id="CAWUHC010000038">
    <property type="protein sequence ID" value="CAK7222372.1"/>
    <property type="molecule type" value="Genomic_DNA"/>
</dbReference>
<evidence type="ECO:0000256" key="8">
    <source>
        <dbReference type="ARBA" id="ARBA00023163"/>
    </source>
</evidence>
<feature type="compositionally biased region" description="Low complexity" evidence="10">
    <location>
        <begin position="21"/>
        <end position="38"/>
    </location>
</feature>
<evidence type="ECO:0000313" key="11">
    <source>
        <dbReference type="EMBL" id="CAK7222372.1"/>
    </source>
</evidence>
<name>A0ABP0BRM4_9PEZI</name>
<keyword evidence="8" id="KW-0804">Transcription</keyword>
<feature type="region of interest" description="Disordered" evidence="10">
    <location>
        <begin position="1"/>
        <end position="65"/>
    </location>
</feature>
<keyword evidence="2 9" id="KW-0240">DNA-directed RNA polymerase</keyword>
<dbReference type="InterPro" id="IPR002755">
    <property type="entry name" value="DNA_primase_S"/>
</dbReference>
<evidence type="ECO:0000256" key="9">
    <source>
        <dbReference type="RuleBase" id="RU003514"/>
    </source>
</evidence>
<dbReference type="Pfam" id="PF01896">
    <property type="entry name" value="DNA_primase_S"/>
    <property type="match status" value="1"/>
</dbReference>
<keyword evidence="4 9" id="KW-0808">Transferase</keyword>
<dbReference type="PANTHER" id="PTHR10536">
    <property type="entry name" value="DNA PRIMASE SMALL SUBUNIT"/>
    <property type="match status" value="1"/>
</dbReference>
<evidence type="ECO:0000256" key="7">
    <source>
        <dbReference type="ARBA" id="ARBA00022723"/>
    </source>
</evidence>